<reference evidence="1" key="1">
    <citation type="journal article" date="2018" name="DNA Res.">
        <title>Multiple hybrid de novo genome assembly of finger millet, an orphan allotetraploid crop.</title>
        <authorList>
            <person name="Hatakeyama M."/>
            <person name="Aluri S."/>
            <person name="Balachadran M.T."/>
            <person name="Sivarajan S.R."/>
            <person name="Patrignani A."/>
            <person name="Gruter S."/>
            <person name="Poveda L."/>
            <person name="Shimizu-Inatsugi R."/>
            <person name="Baeten J."/>
            <person name="Francoijs K.J."/>
            <person name="Nataraja K.N."/>
            <person name="Reddy Y.A.N."/>
            <person name="Phadnis S."/>
            <person name="Ravikumar R.L."/>
            <person name="Schlapbach R."/>
            <person name="Sreeman S.M."/>
            <person name="Shimizu K.K."/>
        </authorList>
    </citation>
    <scope>NUCLEOTIDE SEQUENCE</scope>
</reference>
<sequence>MNDQWTQDIQGALGVTALAELLGLVDLLEEIQLTPQNRGSAQMEIFRIWTILFQVCIHNFVCSNNSYLVSRFMSGRL</sequence>
<dbReference type="EMBL" id="BQKI01000004">
    <property type="protein sequence ID" value="GJM93900.1"/>
    <property type="molecule type" value="Genomic_DNA"/>
</dbReference>
<dbReference type="AlphaFoldDB" id="A0AAV5C6X1"/>
<comment type="caution">
    <text evidence="1">The sequence shown here is derived from an EMBL/GenBank/DDBJ whole genome shotgun (WGS) entry which is preliminary data.</text>
</comment>
<evidence type="ECO:0000313" key="2">
    <source>
        <dbReference type="Proteomes" id="UP001054889"/>
    </source>
</evidence>
<organism evidence="1 2">
    <name type="scientific">Eleusine coracana subsp. coracana</name>
    <dbReference type="NCBI Taxonomy" id="191504"/>
    <lineage>
        <taxon>Eukaryota</taxon>
        <taxon>Viridiplantae</taxon>
        <taxon>Streptophyta</taxon>
        <taxon>Embryophyta</taxon>
        <taxon>Tracheophyta</taxon>
        <taxon>Spermatophyta</taxon>
        <taxon>Magnoliopsida</taxon>
        <taxon>Liliopsida</taxon>
        <taxon>Poales</taxon>
        <taxon>Poaceae</taxon>
        <taxon>PACMAD clade</taxon>
        <taxon>Chloridoideae</taxon>
        <taxon>Cynodonteae</taxon>
        <taxon>Eleusininae</taxon>
        <taxon>Eleusine</taxon>
    </lineage>
</organism>
<reference evidence="1" key="2">
    <citation type="submission" date="2021-12" db="EMBL/GenBank/DDBJ databases">
        <title>Resequencing data analysis of finger millet.</title>
        <authorList>
            <person name="Hatakeyama M."/>
            <person name="Aluri S."/>
            <person name="Balachadran M.T."/>
            <person name="Sivarajan S.R."/>
            <person name="Poveda L."/>
            <person name="Shimizu-Inatsugi R."/>
            <person name="Schlapbach R."/>
            <person name="Sreeman S.M."/>
            <person name="Shimizu K.K."/>
        </authorList>
    </citation>
    <scope>NUCLEOTIDE SEQUENCE</scope>
</reference>
<protein>
    <submittedName>
        <fullName evidence="1">Uncharacterized protein</fullName>
    </submittedName>
</protein>
<accession>A0AAV5C6X1</accession>
<name>A0AAV5C6X1_ELECO</name>
<gene>
    <name evidence="1" type="primary">ga10493</name>
    <name evidence="1" type="ORF">PR202_ga10493</name>
</gene>
<dbReference type="Proteomes" id="UP001054889">
    <property type="component" value="Unassembled WGS sequence"/>
</dbReference>
<keyword evidence="2" id="KW-1185">Reference proteome</keyword>
<evidence type="ECO:0000313" key="1">
    <source>
        <dbReference type="EMBL" id="GJM93900.1"/>
    </source>
</evidence>
<proteinExistence type="predicted"/>